<evidence type="ECO:0000313" key="1">
    <source>
        <dbReference type="EMBL" id="TGJ72410.1"/>
    </source>
</evidence>
<dbReference type="EMBL" id="SOZJ01000002">
    <property type="protein sequence ID" value="TGJ72410.1"/>
    <property type="molecule type" value="Genomic_DNA"/>
</dbReference>
<comment type="caution">
    <text evidence="1">The sequence shown here is derived from an EMBL/GenBank/DDBJ whole genome shotgun (WGS) entry which is preliminary data.</text>
</comment>
<protein>
    <submittedName>
        <fullName evidence="1">Uncharacterized protein</fullName>
    </submittedName>
</protein>
<proteinExistence type="predicted"/>
<accession>A0A7C8KIN9</accession>
<name>A0A7C8KIN9_ORBOL</name>
<organism evidence="1 2">
    <name type="scientific">Orbilia oligospora</name>
    <name type="common">Nematode-trapping fungus</name>
    <name type="synonym">Arthrobotrys oligospora</name>
    <dbReference type="NCBI Taxonomy" id="2813651"/>
    <lineage>
        <taxon>Eukaryota</taxon>
        <taxon>Fungi</taxon>
        <taxon>Dikarya</taxon>
        <taxon>Ascomycota</taxon>
        <taxon>Pezizomycotina</taxon>
        <taxon>Orbiliomycetes</taxon>
        <taxon>Orbiliales</taxon>
        <taxon>Orbiliaceae</taxon>
        <taxon>Orbilia</taxon>
    </lineage>
</organism>
<dbReference type="Proteomes" id="UP000297595">
    <property type="component" value="Unassembled WGS sequence"/>
</dbReference>
<gene>
    <name evidence="1" type="ORF">EYR41_004307</name>
</gene>
<sequence>MTSIAFSANTVKLQLNQDVGSATFTSTVLANGASHAGITTSPFAFIVLTENSGSPANSLIQPNPTQLTTYKTYTLTGLYKTPNFIKRHQLGN</sequence>
<dbReference type="AlphaFoldDB" id="A0A7C8KIN9"/>
<evidence type="ECO:0000313" key="2">
    <source>
        <dbReference type="Proteomes" id="UP000297595"/>
    </source>
</evidence>
<reference evidence="1 2" key="1">
    <citation type="submission" date="2019-03" db="EMBL/GenBank/DDBJ databases">
        <title>Nematode-trapping fungi genome.</title>
        <authorList>
            <person name="Vidal-Diez De Ulzurrun G."/>
        </authorList>
    </citation>
    <scope>NUCLEOTIDE SEQUENCE [LARGE SCALE GENOMIC DNA]</scope>
    <source>
        <strain evidence="1 2">TWF154</strain>
    </source>
</reference>